<sequence length="245" mass="27625">MKLKGYLKNILHISYFMTAFWTNLHEAICNTLKAEIPAIQTCEVYPAIRKELAAPAVFIELSSLEQGKDPGTEELALRAKFEARIVIDSTIENAPIIVRSLAAEVARVVNKNTWNVKNVSPGEFISGGGDDFRPELDAYLVWMVDWAHELHVGRSIWEVIVLSPLGELSLGVVLPAIYQEKYPPPENKKEVNNVKFQDGTRFTYDKEKHHLEIEVVDKITLNVGESSVEITKSEIKLKAKRVNLN</sequence>
<dbReference type="Proteomes" id="UP000838756">
    <property type="component" value="Unassembled WGS sequence"/>
</dbReference>
<dbReference type="NCBIfam" id="TIGR01644">
    <property type="entry name" value="phage_P2_V"/>
    <property type="match status" value="1"/>
</dbReference>
<comment type="caution">
    <text evidence="1">The sequence shown here is derived from an EMBL/GenBank/DDBJ whole genome shotgun (WGS) entry which is preliminary data.</text>
</comment>
<accession>A0A8S4QMN8</accession>
<gene>
    <name evidence="1" type="primary">jg27273</name>
    <name evidence="1" type="ORF">PAEG_LOCUS3196</name>
</gene>
<protein>
    <submittedName>
        <fullName evidence="1">Jg27273 protein</fullName>
    </submittedName>
</protein>
<name>A0A8S4QMN8_9NEOP</name>
<dbReference type="Gene3D" id="6.20.150.10">
    <property type="match status" value="1"/>
</dbReference>
<dbReference type="OrthoDB" id="6765020at2759"/>
<organism evidence="1 2">
    <name type="scientific">Pararge aegeria aegeria</name>
    <dbReference type="NCBI Taxonomy" id="348720"/>
    <lineage>
        <taxon>Eukaryota</taxon>
        <taxon>Metazoa</taxon>
        <taxon>Ecdysozoa</taxon>
        <taxon>Arthropoda</taxon>
        <taxon>Hexapoda</taxon>
        <taxon>Insecta</taxon>
        <taxon>Pterygota</taxon>
        <taxon>Neoptera</taxon>
        <taxon>Endopterygota</taxon>
        <taxon>Lepidoptera</taxon>
        <taxon>Glossata</taxon>
        <taxon>Ditrysia</taxon>
        <taxon>Papilionoidea</taxon>
        <taxon>Nymphalidae</taxon>
        <taxon>Satyrinae</taxon>
        <taxon>Satyrini</taxon>
        <taxon>Parargina</taxon>
        <taxon>Pararge</taxon>
    </lineage>
</organism>
<dbReference type="EMBL" id="CAKXAJ010010045">
    <property type="protein sequence ID" value="CAH2211379.1"/>
    <property type="molecule type" value="Genomic_DNA"/>
</dbReference>
<keyword evidence="2" id="KW-1185">Reference proteome</keyword>
<dbReference type="AlphaFoldDB" id="A0A8S4QMN8"/>
<evidence type="ECO:0000313" key="2">
    <source>
        <dbReference type="Proteomes" id="UP000838756"/>
    </source>
</evidence>
<proteinExistence type="predicted"/>
<dbReference type="InterPro" id="IPR013046">
    <property type="entry name" value="GpV/Gp45"/>
</dbReference>
<reference evidence="1" key="1">
    <citation type="submission" date="2022-03" db="EMBL/GenBank/DDBJ databases">
        <authorList>
            <person name="Lindestad O."/>
        </authorList>
    </citation>
    <scope>NUCLEOTIDE SEQUENCE</scope>
</reference>
<evidence type="ECO:0000313" key="1">
    <source>
        <dbReference type="EMBL" id="CAH2211379.1"/>
    </source>
</evidence>